<dbReference type="RefSeq" id="WP_326926745.1">
    <property type="nucleotide sequence ID" value="NZ_CP123443.1"/>
</dbReference>
<dbReference type="EMBL" id="CP123443">
    <property type="protein sequence ID" value="WGK68559.1"/>
    <property type="molecule type" value="Genomic_DNA"/>
</dbReference>
<keyword evidence="10" id="KW-0520">NAD</keyword>
<evidence type="ECO:0000256" key="1">
    <source>
        <dbReference type="ARBA" id="ARBA00022448"/>
    </source>
</evidence>
<keyword evidence="9 16" id="KW-1133">Transmembrane helix</keyword>
<dbReference type="PANTHER" id="PTHR37838">
    <property type="entry name" value="NA(+)-TRANSLOCATING NADH-QUINONE REDUCTASE SUBUNIT C"/>
    <property type="match status" value="1"/>
</dbReference>
<evidence type="ECO:0000256" key="2">
    <source>
        <dbReference type="ARBA" id="ARBA00022475"/>
    </source>
</evidence>
<evidence type="ECO:0000256" key="11">
    <source>
        <dbReference type="ARBA" id="ARBA00023053"/>
    </source>
</evidence>
<keyword evidence="3" id="KW-0997">Cell inner membrane</keyword>
<keyword evidence="7 16" id="KW-0812">Transmembrane</keyword>
<keyword evidence="14 16" id="KW-0472">Membrane</keyword>
<feature type="domain" description="FMN-binding" evidence="17">
    <location>
        <begin position="95"/>
        <end position="192"/>
    </location>
</feature>
<evidence type="ECO:0000259" key="17">
    <source>
        <dbReference type="SMART" id="SM00900"/>
    </source>
</evidence>
<evidence type="ECO:0000256" key="15">
    <source>
        <dbReference type="ARBA" id="ARBA00023201"/>
    </source>
</evidence>
<evidence type="ECO:0000256" key="3">
    <source>
        <dbReference type="ARBA" id="ARBA00022519"/>
    </source>
</evidence>
<name>A0ABY8MIC3_9SPIO</name>
<dbReference type="SMART" id="SM00900">
    <property type="entry name" value="FMN_bind"/>
    <property type="match status" value="1"/>
</dbReference>
<sequence>MRENFAYSTVFTFVLTFVLVLALAWIYGVTEPQVRLNQQEELARATLTVLGLDLTEEPVNAFKKQFGKMPAEASGLEETTVDGKKIKVVQFSGMGLWDRIYGVMAVNNDVSQILGLSITEQKETPGLGGRIVEIEFQEQFRGEKIGEKITMTPSAGGAYSSDRDDSAFDAVSGATLTSTAFAVIINDAIEELKAN</sequence>
<evidence type="ECO:0000313" key="19">
    <source>
        <dbReference type="Proteomes" id="UP001228690"/>
    </source>
</evidence>
<keyword evidence="2" id="KW-1003">Cell membrane</keyword>
<evidence type="ECO:0000256" key="14">
    <source>
        <dbReference type="ARBA" id="ARBA00023136"/>
    </source>
</evidence>
<evidence type="ECO:0000256" key="10">
    <source>
        <dbReference type="ARBA" id="ARBA00023027"/>
    </source>
</evidence>
<evidence type="ECO:0000256" key="13">
    <source>
        <dbReference type="ARBA" id="ARBA00023075"/>
    </source>
</evidence>
<keyword evidence="5" id="KW-0285">Flavoprotein</keyword>
<keyword evidence="4" id="KW-0597">Phosphoprotein</keyword>
<dbReference type="Pfam" id="PF04205">
    <property type="entry name" value="FMN_bind"/>
    <property type="match status" value="1"/>
</dbReference>
<evidence type="ECO:0000256" key="7">
    <source>
        <dbReference type="ARBA" id="ARBA00022692"/>
    </source>
</evidence>
<keyword evidence="6" id="KW-0288">FMN</keyword>
<evidence type="ECO:0000256" key="16">
    <source>
        <dbReference type="SAM" id="Phobius"/>
    </source>
</evidence>
<keyword evidence="8" id="KW-1278">Translocase</keyword>
<dbReference type="InterPro" id="IPR007329">
    <property type="entry name" value="FMN-bd"/>
</dbReference>
<keyword evidence="11" id="KW-0915">Sodium</keyword>
<evidence type="ECO:0000256" key="8">
    <source>
        <dbReference type="ARBA" id="ARBA00022967"/>
    </source>
</evidence>
<gene>
    <name evidence="18" type="ORF">P0082_08720</name>
</gene>
<evidence type="ECO:0000256" key="6">
    <source>
        <dbReference type="ARBA" id="ARBA00022643"/>
    </source>
</evidence>
<feature type="transmembrane region" description="Helical" evidence="16">
    <location>
        <begin position="6"/>
        <end position="27"/>
    </location>
</feature>
<proteinExistence type="predicted"/>
<protein>
    <submittedName>
        <fullName evidence="18">FMN-binding protein</fullName>
    </submittedName>
</protein>
<evidence type="ECO:0000256" key="9">
    <source>
        <dbReference type="ARBA" id="ARBA00022989"/>
    </source>
</evidence>
<dbReference type="Proteomes" id="UP001228690">
    <property type="component" value="Chromosome"/>
</dbReference>
<evidence type="ECO:0000256" key="12">
    <source>
        <dbReference type="ARBA" id="ARBA00023065"/>
    </source>
</evidence>
<evidence type="ECO:0000313" key="18">
    <source>
        <dbReference type="EMBL" id="WGK68559.1"/>
    </source>
</evidence>
<keyword evidence="13" id="KW-0830">Ubiquinone</keyword>
<keyword evidence="1" id="KW-0813">Transport</keyword>
<organism evidence="18 19">
    <name type="scientific">Candidatus Haliotispira prima</name>
    <dbReference type="NCBI Taxonomy" id="3034016"/>
    <lineage>
        <taxon>Bacteria</taxon>
        <taxon>Pseudomonadati</taxon>
        <taxon>Spirochaetota</taxon>
        <taxon>Spirochaetia</taxon>
        <taxon>Spirochaetales</taxon>
        <taxon>Spirochaetaceae</taxon>
        <taxon>Candidatus Haliotispira</taxon>
    </lineage>
</organism>
<reference evidence="18 19" key="1">
    <citation type="submission" date="2023-04" db="EMBL/GenBank/DDBJ databases">
        <title>Spirochaete genome identified in red abalone sample constitutes a novel genus.</title>
        <authorList>
            <person name="Sharma S.P."/>
            <person name="Purcell C.M."/>
            <person name="Hyde J.R."/>
            <person name="Severin A.J."/>
        </authorList>
    </citation>
    <scope>NUCLEOTIDE SEQUENCE [LARGE SCALE GENOMIC DNA]</scope>
    <source>
        <strain evidence="18 19">SP-2023</strain>
    </source>
</reference>
<evidence type="ECO:0000256" key="5">
    <source>
        <dbReference type="ARBA" id="ARBA00022630"/>
    </source>
</evidence>
<keyword evidence="15" id="KW-0739">Sodium transport</keyword>
<accession>A0ABY8MIC3</accession>
<dbReference type="InterPro" id="IPR010204">
    <property type="entry name" value="NqrC"/>
</dbReference>
<keyword evidence="12" id="KW-0406">Ion transport</keyword>
<evidence type="ECO:0000256" key="4">
    <source>
        <dbReference type="ARBA" id="ARBA00022553"/>
    </source>
</evidence>
<dbReference type="PANTHER" id="PTHR37838:SF1">
    <property type="entry name" value="NA(+)-TRANSLOCATING NADH-QUINONE REDUCTASE SUBUNIT C"/>
    <property type="match status" value="1"/>
</dbReference>
<keyword evidence="19" id="KW-1185">Reference proteome</keyword>